<protein>
    <submittedName>
        <fullName evidence="2">DUF4091 domain-containing protein</fullName>
    </submittedName>
</protein>
<dbReference type="AlphaFoldDB" id="A0A3Q9I6I7"/>
<feature type="domain" description="Glycoside hydrolase 123 catalytic" evidence="1">
    <location>
        <begin position="172"/>
        <end position="503"/>
    </location>
</feature>
<dbReference type="Proteomes" id="UP000270678">
    <property type="component" value="Chromosome"/>
</dbReference>
<proteinExistence type="predicted"/>
<name>A0A3Q9I6I7_9BACL</name>
<organism evidence="2 3">
    <name type="scientific">Paenibacillus lutimineralis</name>
    <dbReference type="NCBI Taxonomy" id="2707005"/>
    <lineage>
        <taxon>Bacteria</taxon>
        <taxon>Bacillati</taxon>
        <taxon>Bacillota</taxon>
        <taxon>Bacilli</taxon>
        <taxon>Bacillales</taxon>
        <taxon>Paenibacillaceae</taxon>
        <taxon>Paenibacillus</taxon>
    </lineage>
</organism>
<reference evidence="3" key="1">
    <citation type="submission" date="2018-12" db="EMBL/GenBank/DDBJ databases">
        <title>Complete genome sequence of Paenibacillus sp. MBLB1234.</title>
        <authorList>
            <person name="Nam Y.-D."/>
            <person name="Kang J."/>
            <person name="Chung W.-H."/>
            <person name="Park Y.S."/>
        </authorList>
    </citation>
    <scope>NUCLEOTIDE SEQUENCE [LARGE SCALE GENOMIC DNA]</scope>
    <source>
        <strain evidence="3">MBLB1234</strain>
    </source>
</reference>
<dbReference type="RefSeq" id="WP_126995485.1">
    <property type="nucleotide sequence ID" value="NZ_CP034346.1"/>
</dbReference>
<sequence>MNLKVKKLSSLEKVFLHEEPITACSLVESVLRGEKYSYQLAYYIDPEWAAVAQYLRVEAAAEPGINVKLSMVGVVPSEMPVYPKTDEDYLTKQPGLFPDPLQELTDDNIKVLPGQWRSIWVEAEFAEDAALQDATVIIRFLHEDGTELAEVSHTISLIDVVLPKQTLIHTGWFHYDCLSTHYGVEELSEPHWTLIEDYMKTAVEHGMNMILTPLFTPPLDTKIGGERPTVQLVKVHVDEDGNYSFDFQRLRRFIDMALRTGMEYFEMSHLFTQWGAVSAPKIIASIDGEERAIFGWDTDAGGGEYRKFLNTLLPQLTSVLEEWGIQERCYFHISDEPNLEQLDSYRRACEIMEPHLRGYKMIDALSDYEFYEKGLIKTPIPANDHIDAFIKAKVPNLWTYYCCAQHDKVSNRFMSMPSRRNRIIATQLYKFDIAGFLHWGYNFWYTQFSIHAIDPYAVTDAGCGFPSGDAFLVYPGVEGSPVTSIRLKVFREALYDLRAMKLLESLSSKDFVMSIIEEAAAEPITFSEYPRNAQYIIDMRNRINREIQERLVTATSIM</sequence>
<evidence type="ECO:0000313" key="2">
    <source>
        <dbReference type="EMBL" id="AZS13629.1"/>
    </source>
</evidence>
<dbReference type="OrthoDB" id="197680at2"/>
<evidence type="ECO:0000313" key="3">
    <source>
        <dbReference type="Proteomes" id="UP000270678"/>
    </source>
</evidence>
<keyword evidence="3" id="KW-1185">Reference proteome</keyword>
<dbReference type="InterPro" id="IPR017853">
    <property type="entry name" value="GH"/>
</dbReference>
<dbReference type="KEGG" id="plut:EI981_03480"/>
<accession>A0A3Q9I6I7</accession>
<evidence type="ECO:0000259" key="1">
    <source>
        <dbReference type="Pfam" id="PF13320"/>
    </source>
</evidence>
<dbReference type="EMBL" id="CP034346">
    <property type="protein sequence ID" value="AZS13629.1"/>
    <property type="molecule type" value="Genomic_DNA"/>
</dbReference>
<dbReference type="InterPro" id="IPR025150">
    <property type="entry name" value="GH123_cat"/>
</dbReference>
<dbReference type="Pfam" id="PF13320">
    <property type="entry name" value="GH123_cat"/>
    <property type="match status" value="1"/>
</dbReference>
<dbReference type="SUPFAM" id="SSF51445">
    <property type="entry name" value="(Trans)glycosidases"/>
    <property type="match status" value="1"/>
</dbReference>
<gene>
    <name evidence="2" type="ORF">EI981_03480</name>
</gene>